<sequence>EEFFKKHHRESQKKKVPKINTKVHKR</sequence>
<name>A0A0F9HYH6_9ZZZZ</name>
<comment type="caution">
    <text evidence="2">The sequence shown here is derived from an EMBL/GenBank/DDBJ whole genome shotgun (WGS) entry which is preliminary data.</text>
</comment>
<protein>
    <submittedName>
        <fullName evidence="2">Uncharacterized protein</fullName>
    </submittedName>
</protein>
<evidence type="ECO:0000313" key="2">
    <source>
        <dbReference type="EMBL" id="KKL80207.1"/>
    </source>
</evidence>
<accession>A0A0F9HYH6</accession>
<dbReference type="AlphaFoldDB" id="A0A0F9HYH6"/>
<organism evidence="2">
    <name type="scientific">marine sediment metagenome</name>
    <dbReference type="NCBI Taxonomy" id="412755"/>
    <lineage>
        <taxon>unclassified sequences</taxon>
        <taxon>metagenomes</taxon>
        <taxon>ecological metagenomes</taxon>
    </lineage>
</organism>
<evidence type="ECO:0000256" key="1">
    <source>
        <dbReference type="SAM" id="MobiDB-lite"/>
    </source>
</evidence>
<reference evidence="2" key="1">
    <citation type="journal article" date="2015" name="Nature">
        <title>Complex archaea that bridge the gap between prokaryotes and eukaryotes.</title>
        <authorList>
            <person name="Spang A."/>
            <person name="Saw J.H."/>
            <person name="Jorgensen S.L."/>
            <person name="Zaremba-Niedzwiedzka K."/>
            <person name="Martijn J."/>
            <person name="Lind A.E."/>
            <person name="van Eijk R."/>
            <person name="Schleper C."/>
            <person name="Guy L."/>
            <person name="Ettema T.J."/>
        </authorList>
    </citation>
    <scope>NUCLEOTIDE SEQUENCE</scope>
</reference>
<gene>
    <name evidence="2" type="ORF">LCGC14_2007160</name>
</gene>
<dbReference type="EMBL" id="LAZR01022925">
    <property type="protein sequence ID" value="KKL80207.1"/>
    <property type="molecule type" value="Genomic_DNA"/>
</dbReference>
<feature type="region of interest" description="Disordered" evidence="1">
    <location>
        <begin position="1"/>
        <end position="26"/>
    </location>
</feature>
<proteinExistence type="predicted"/>
<feature type="non-terminal residue" evidence="2">
    <location>
        <position position="1"/>
    </location>
</feature>